<organism evidence="2 3">
    <name type="scientific">Micromonospora lupini str. Lupac 08</name>
    <dbReference type="NCBI Taxonomy" id="1150864"/>
    <lineage>
        <taxon>Bacteria</taxon>
        <taxon>Bacillati</taxon>
        <taxon>Actinomycetota</taxon>
        <taxon>Actinomycetes</taxon>
        <taxon>Micromonosporales</taxon>
        <taxon>Micromonosporaceae</taxon>
        <taxon>Micromonospora</taxon>
    </lineage>
</organism>
<comment type="caution">
    <text evidence="2">The sequence shown here is derived from an EMBL/GenBank/DDBJ whole genome shotgun (WGS) entry which is preliminary data.</text>
</comment>
<feature type="compositionally biased region" description="Low complexity" evidence="1">
    <location>
        <begin position="1"/>
        <end position="10"/>
    </location>
</feature>
<sequence>MADAGDVAGADGAGRTGVAGAGDTAGVGGTGWAGVEGGDGAQGDAGAGGSPATGRIAAMVARDSVGPVNAPELSVNVPEVDVDDPTSGRFGPGLASPR</sequence>
<accession>I0L7U5</accession>
<gene>
    <name evidence="2" type="ORF">MILUP08_44772</name>
</gene>
<dbReference type="EMBL" id="CAIE01000037">
    <property type="protein sequence ID" value="CCH19892.1"/>
    <property type="molecule type" value="Genomic_DNA"/>
</dbReference>
<keyword evidence="3" id="KW-1185">Reference proteome</keyword>
<feature type="region of interest" description="Disordered" evidence="1">
    <location>
        <begin position="66"/>
        <end position="98"/>
    </location>
</feature>
<feature type="compositionally biased region" description="Gly residues" evidence="1">
    <location>
        <begin position="11"/>
        <end position="51"/>
    </location>
</feature>
<reference evidence="3" key="1">
    <citation type="journal article" date="2012" name="J. Bacteriol.">
        <title>Genome Sequence of Micromonospora lupini Lupac 08, Isolated from Root Nodules of Lupinus angustifolius.</title>
        <authorList>
            <person name="Alonso-Vega P."/>
            <person name="Normand P."/>
            <person name="Bacigalupe R."/>
            <person name="Pujic P."/>
            <person name="Lajus A."/>
            <person name="Vallenet D."/>
            <person name="Carro L."/>
            <person name="Coll P."/>
            <person name="Trujillo M.E."/>
        </authorList>
    </citation>
    <scope>NUCLEOTIDE SEQUENCE [LARGE SCALE GENOMIC DNA]</scope>
    <source>
        <strain evidence="3">Lupac 08</strain>
    </source>
</reference>
<feature type="region of interest" description="Disordered" evidence="1">
    <location>
        <begin position="1"/>
        <end position="52"/>
    </location>
</feature>
<dbReference type="AlphaFoldDB" id="I0L7U5"/>
<protein>
    <submittedName>
        <fullName evidence="2">Uncharacterized protein</fullName>
    </submittedName>
</protein>
<evidence type="ECO:0000313" key="2">
    <source>
        <dbReference type="EMBL" id="CCH19892.1"/>
    </source>
</evidence>
<evidence type="ECO:0000256" key="1">
    <source>
        <dbReference type="SAM" id="MobiDB-lite"/>
    </source>
</evidence>
<proteinExistence type="predicted"/>
<dbReference type="Proteomes" id="UP000003448">
    <property type="component" value="Unassembled WGS sequence"/>
</dbReference>
<name>I0L7U5_9ACTN</name>
<evidence type="ECO:0000313" key="3">
    <source>
        <dbReference type="Proteomes" id="UP000003448"/>
    </source>
</evidence>